<dbReference type="EC" id="3.1.3.16" evidence="6"/>
<evidence type="ECO:0000256" key="6">
    <source>
        <dbReference type="RuleBase" id="RU004273"/>
    </source>
</evidence>
<dbReference type="SUPFAM" id="SSF47473">
    <property type="entry name" value="EF-hand"/>
    <property type="match status" value="1"/>
</dbReference>
<name>A0A448Z5L4_9STRA</name>
<keyword evidence="5" id="KW-0464">Manganese</keyword>
<evidence type="ECO:0000256" key="4">
    <source>
        <dbReference type="ARBA" id="ARBA00022837"/>
    </source>
</evidence>
<keyword evidence="10" id="KW-1185">Reference proteome</keyword>
<comment type="cofactor">
    <cofactor evidence="1">
        <name>Mn(2+)</name>
        <dbReference type="ChEBI" id="CHEBI:29035"/>
    </cofactor>
</comment>
<evidence type="ECO:0000256" key="2">
    <source>
        <dbReference type="ARBA" id="ARBA00008294"/>
    </source>
</evidence>
<dbReference type="SUPFAM" id="SSF56300">
    <property type="entry name" value="Metallo-dependent phosphatases"/>
    <property type="match status" value="1"/>
</dbReference>
<dbReference type="PROSITE" id="PS50222">
    <property type="entry name" value="EF_HAND_2"/>
    <property type="match status" value="1"/>
</dbReference>
<dbReference type="InterPro" id="IPR006186">
    <property type="entry name" value="Ser/Thr-sp_prot-phosphatase"/>
</dbReference>
<dbReference type="OrthoDB" id="192752at2759"/>
<feature type="region of interest" description="Disordered" evidence="7">
    <location>
        <begin position="77"/>
        <end position="102"/>
    </location>
</feature>
<comment type="similarity">
    <text evidence="2 6">Belongs to the PPP phosphatase family.</text>
</comment>
<dbReference type="InterPro" id="IPR018247">
    <property type="entry name" value="EF_Hand_1_Ca_BS"/>
</dbReference>
<dbReference type="Gene3D" id="1.10.238.10">
    <property type="entry name" value="EF-hand"/>
    <property type="match status" value="1"/>
</dbReference>
<evidence type="ECO:0000256" key="3">
    <source>
        <dbReference type="ARBA" id="ARBA00022723"/>
    </source>
</evidence>
<evidence type="ECO:0000259" key="8">
    <source>
        <dbReference type="PROSITE" id="PS50222"/>
    </source>
</evidence>
<organism evidence="9 10">
    <name type="scientific">Pseudo-nitzschia multistriata</name>
    <dbReference type="NCBI Taxonomy" id="183589"/>
    <lineage>
        <taxon>Eukaryota</taxon>
        <taxon>Sar</taxon>
        <taxon>Stramenopiles</taxon>
        <taxon>Ochrophyta</taxon>
        <taxon>Bacillariophyta</taxon>
        <taxon>Bacillariophyceae</taxon>
        <taxon>Bacillariophycidae</taxon>
        <taxon>Bacillariales</taxon>
        <taxon>Bacillariaceae</taxon>
        <taxon>Pseudo-nitzschia</taxon>
    </lineage>
</organism>
<reference evidence="9 10" key="1">
    <citation type="submission" date="2019-01" db="EMBL/GenBank/DDBJ databases">
        <authorList>
            <person name="Ferrante I. M."/>
        </authorList>
    </citation>
    <scope>NUCLEOTIDE SEQUENCE [LARGE SCALE GENOMIC DNA]</scope>
    <source>
        <strain evidence="9 10">B856</strain>
    </source>
</reference>
<keyword evidence="6" id="KW-0378">Hydrolase</keyword>
<protein>
    <recommendedName>
        <fullName evidence="6">Serine/threonine-protein phosphatase</fullName>
        <ecNumber evidence="6">3.1.3.16</ecNumber>
    </recommendedName>
</protein>
<dbReference type="Proteomes" id="UP000291116">
    <property type="component" value="Unassembled WGS sequence"/>
</dbReference>
<dbReference type="CDD" id="cd00051">
    <property type="entry name" value="EFh"/>
    <property type="match status" value="1"/>
</dbReference>
<gene>
    <name evidence="9" type="ORF">PSNMU_V1.4_AUG-EV-PASAV3_0041230</name>
</gene>
<dbReference type="SMART" id="SM00156">
    <property type="entry name" value="PP2Ac"/>
    <property type="match status" value="1"/>
</dbReference>
<dbReference type="GO" id="GO:0004722">
    <property type="term" value="F:protein serine/threonine phosphatase activity"/>
    <property type="evidence" value="ECO:0007669"/>
    <property type="project" value="UniProtKB-EC"/>
</dbReference>
<evidence type="ECO:0000256" key="1">
    <source>
        <dbReference type="ARBA" id="ARBA00001936"/>
    </source>
</evidence>
<dbReference type="InterPro" id="IPR011992">
    <property type="entry name" value="EF-hand-dom_pair"/>
</dbReference>
<evidence type="ECO:0000256" key="5">
    <source>
        <dbReference type="ARBA" id="ARBA00023211"/>
    </source>
</evidence>
<dbReference type="InterPro" id="IPR002048">
    <property type="entry name" value="EF_hand_dom"/>
</dbReference>
<proteinExistence type="inferred from homology"/>
<evidence type="ECO:0000313" key="9">
    <source>
        <dbReference type="EMBL" id="VEU37325.1"/>
    </source>
</evidence>
<dbReference type="Pfam" id="PF13202">
    <property type="entry name" value="EF-hand_5"/>
    <property type="match status" value="1"/>
</dbReference>
<dbReference type="AlphaFoldDB" id="A0A448Z5L4"/>
<dbReference type="SMART" id="SM00054">
    <property type="entry name" value="EFh"/>
    <property type="match status" value="2"/>
</dbReference>
<dbReference type="PANTHER" id="PTHR45668">
    <property type="entry name" value="SERINE/THREONINE-PROTEIN PHOSPHATASE 5-RELATED"/>
    <property type="match status" value="1"/>
</dbReference>
<dbReference type="PROSITE" id="PS00125">
    <property type="entry name" value="SER_THR_PHOSPHATASE"/>
    <property type="match status" value="1"/>
</dbReference>
<sequence>MSSLSKSSSNDNMDEDEDIFYEYRENHQTKTIGKRELQQREQKGAWALLAALEKAKEAQYVEVASLITSLETLLPREGQQGTDENGEEGARQPVQCSSRSNKLPRFSVEDTKSLTGDDVVALLEATRSGRLIEIHTIRALIEAATVVFRSRHPDRLVELPPLSKLQQVQVVGDLHGSLNDLATVLALMQSRSGEPCASNRILFNGDLADRGEHGVEVICIVCALKLAYPEFVFVNRGNHEDLALAIAYGLAAEITRKYGAGCRKVLRPTLDAFFRALPLATVIERDALIVHAGPPPPSSDGSGLADLLLRDHPILTGCGLSRTVVDTGCKNDNSSSNNKLQKEEKVSKQIIESMLWSDPLVDECEGTLHDFGDVENDISGTGSNRWVPNISRGAGYKYDASVVRNLLNREGLSRMVRSHEPVRDGCVRYVIDNSSYNNSSCPKHKNKPMELFTVFSASRYPYKEGFNQGAVLELKANGEHSVLRYATEDDEPLEVAMTIASSSVTEENSRESRNATREYACAIDSDDIRHTLLEALRYNRTAIRNSLRLASVKHQTIPFETVVDIVIETLNLGNEGNHLKQIGAKTTLAKAMGIQCPDTELPPEHVDVDRCFEVLLANPTDRATRPQRSLRSYDSYPWLFSVFELLDTNQDGFLSRSEWDECVRTINSKLPEGLGIAADRTWEVLDTEGYGKITMAEWERLGHAIESDIARLD</sequence>
<evidence type="ECO:0000313" key="10">
    <source>
        <dbReference type="Proteomes" id="UP000291116"/>
    </source>
</evidence>
<dbReference type="EMBL" id="CAACVS010000121">
    <property type="protein sequence ID" value="VEU37325.1"/>
    <property type="molecule type" value="Genomic_DNA"/>
</dbReference>
<dbReference type="Pfam" id="PF00149">
    <property type="entry name" value="Metallophos"/>
    <property type="match status" value="1"/>
</dbReference>
<comment type="catalytic activity">
    <reaction evidence="6">
        <text>O-phospho-L-threonyl-[protein] + H2O = L-threonyl-[protein] + phosphate</text>
        <dbReference type="Rhea" id="RHEA:47004"/>
        <dbReference type="Rhea" id="RHEA-COMP:11060"/>
        <dbReference type="Rhea" id="RHEA-COMP:11605"/>
        <dbReference type="ChEBI" id="CHEBI:15377"/>
        <dbReference type="ChEBI" id="CHEBI:30013"/>
        <dbReference type="ChEBI" id="CHEBI:43474"/>
        <dbReference type="ChEBI" id="CHEBI:61977"/>
        <dbReference type="EC" id="3.1.3.16"/>
    </reaction>
</comment>
<dbReference type="InterPro" id="IPR004843">
    <property type="entry name" value="Calcineurin-like_PHP"/>
</dbReference>
<keyword evidence="3" id="KW-0479">Metal-binding</keyword>
<dbReference type="InterPro" id="IPR029052">
    <property type="entry name" value="Metallo-depent_PP-like"/>
</dbReference>
<dbReference type="PRINTS" id="PR00114">
    <property type="entry name" value="STPHPHTASE"/>
</dbReference>
<dbReference type="PANTHER" id="PTHR45668:SF5">
    <property type="entry name" value="SERINE_THREONINE-PROTEIN PHOSPHATASE 5"/>
    <property type="match status" value="1"/>
</dbReference>
<feature type="domain" description="EF-hand" evidence="8">
    <location>
        <begin position="634"/>
        <end position="669"/>
    </location>
</feature>
<accession>A0A448Z5L4</accession>
<dbReference type="InterPro" id="IPR051134">
    <property type="entry name" value="PPP_phosphatase"/>
</dbReference>
<dbReference type="GO" id="GO:0005509">
    <property type="term" value="F:calcium ion binding"/>
    <property type="evidence" value="ECO:0007669"/>
    <property type="project" value="InterPro"/>
</dbReference>
<dbReference type="PROSITE" id="PS00018">
    <property type="entry name" value="EF_HAND_1"/>
    <property type="match status" value="1"/>
</dbReference>
<evidence type="ECO:0000256" key="7">
    <source>
        <dbReference type="SAM" id="MobiDB-lite"/>
    </source>
</evidence>
<keyword evidence="4" id="KW-0106">Calcium</keyword>
<dbReference type="Gene3D" id="3.60.21.10">
    <property type="match status" value="1"/>
</dbReference>